<name>A0A6J6LHC9_9ZZZZ</name>
<reference evidence="2" key="1">
    <citation type="submission" date="2020-05" db="EMBL/GenBank/DDBJ databases">
        <authorList>
            <person name="Chiriac C."/>
            <person name="Salcher M."/>
            <person name="Ghai R."/>
            <person name="Kavagutti S V."/>
        </authorList>
    </citation>
    <scope>NUCLEOTIDE SEQUENCE</scope>
</reference>
<proteinExistence type="predicted"/>
<accession>A0A6J6LHC9</accession>
<evidence type="ECO:0000313" key="2">
    <source>
        <dbReference type="EMBL" id="CAB4661447.1"/>
    </source>
</evidence>
<dbReference type="AlphaFoldDB" id="A0A6J6LHC9"/>
<protein>
    <submittedName>
        <fullName evidence="2">Unannotated protein</fullName>
    </submittedName>
</protein>
<dbReference type="EMBL" id="CAEZWE010000072">
    <property type="protein sequence ID" value="CAB4661447.1"/>
    <property type="molecule type" value="Genomic_DNA"/>
</dbReference>
<gene>
    <name evidence="2" type="ORF">UFOPK2169_01440</name>
</gene>
<evidence type="ECO:0000256" key="1">
    <source>
        <dbReference type="SAM" id="MobiDB-lite"/>
    </source>
</evidence>
<organism evidence="2">
    <name type="scientific">freshwater metagenome</name>
    <dbReference type="NCBI Taxonomy" id="449393"/>
    <lineage>
        <taxon>unclassified sequences</taxon>
        <taxon>metagenomes</taxon>
        <taxon>ecological metagenomes</taxon>
    </lineage>
</organism>
<sequence>MPNSLASRAVRRGEVNINSFAFASPTKRGKNHDEPKSPLAPTLAKAVITIARSAAMRRSAASAIESPAPAAAPGNAAITGWGNARNAALTVFWRERSPSIRSSTLVL</sequence>
<feature type="region of interest" description="Disordered" evidence="1">
    <location>
        <begin position="20"/>
        <end position="40"/>
    </location>
</feature>